<evidence type="ECO:0000313" key="1">
    <source>
        <dbReference type="EMBL" id="VYT72956.1"/>
    </source>
</evidence>
<gene>
    <name evidence="1" type="ORF">CPLFYP93_00458</name>
</gene>
<protein>
    <submittedName>
        <fullName evidence="1">Uncharacterized protein</fullName>
    </submittedName>
</protein>
<proteinExistence type="predicted"/>
<accession>A0A6N2Z4I6</accession>
<reference evidence="1" key="1">
    <citation type="submission" date="2019-11" db="EMBL/GenBank/DDBJ databases">
        <authorList>
            <person name="Feng L."/>
        </authorList>
    </citation>
    <scope>NUCLEOTIDE SEQUENCE</scope>
    <source>
        <strain evidence="1">CParaputrificumLFYP93</strain>
    </source>
</reference>
<name>A0A6N2Z4I6_9CLOT</name>
<dbReference type="EMBL" id="CACRTV010000014">
    <property type="protein sequence ID" value="VYT72956.1"/>
    <property type="molecule type" value="Genomic_DNA"/>
</dbReference>
<sequence>MIKVEIEELKNELGKLNEALDVFSQYSSSFIDETIEAFGGMNSDFTDKMEETLDNMRDTKAEKLYNNLSSYAKSLETLIKDFEETDNSISIQLEGE</sequence>
<organism evidence="1">
    <name type="scientific">Clostridium paraputrificum</name>
    <dbReference type="NCBI Taxonomy" id="29363"/>
    <lineage>
        <taxon>Bacteria</taxon>
        <taxon>Bacillati</taxon>
        <taxon>Bacillota</taxon>
        <taxon>Clostridia</taxon>
        <taxon>Eubacteriales</taxon>
        <taxon>Clostridiaceae</taxon>
        <taxon>Clostridium</taxon>
    </lineage>
</organism>
<dbReference type="AlphaFoldDB" id="A0A6N2Z4I6"/>
<dbReference type="RefSeq" id="WP_156558888.1">
    <property type="nucleotide sequence ID" value="NZ_CACRTV010000014.1"/>
</dbReference>